<dbReference type="PANTHER" id="PTHR22809">
    <property type="entry name" value="METHYLTRANSFERASE-RELATED"/>
    <property type="match status" value="1"/>
</dbReference>
<dbReference type="EC" id="2.1.1.-" evidence="4"/>
<dbReference type="SMR" id="A0A836HE45"/>
<evidence type="ECO:0000313" key="6">
    <source>
        <dbReference type="EMBL" id="KAG5479703.1"/>
    </source>
</evidence>
<dbReference type="InterPro" id="IPR013217">
    <property type="entry name" value="Methyltransf_12"/>
</dbReference>
<dbReference type="SUPFAM" id="SSF53335">
    <property type="entry name" value="S-adenosyl-L-methionine-dependent methyltransferases"/>
    <property type="match status" value="1"/>
</dbReference>
<keyword evidence="7" id="KW-1185">Reference proteome</keyword>
<reference evidence="7" key="2">
    <citation type="journal article" date="2021" name="Sci. Data">
        <title>Chromosome-scale genome sequencing, assembly and annotation of six genomes from subfamily Leishmaniinae.</title>
        <authorList>
            <person name="Almutairi H."/>
            <person name="Urbaniak M.D."/>
            <person name="Bates M.D."/>
            <person name="Jariyapan N."/>
            <person name="Kwakye-Nuako G."/>
            <person name="Thomaz Soccol V."/>
            <person name="Al-Salem W.S."/>
            <person name="Dillon R.J."/>
            <person name="Bates P.A."/>
            <person name="Gatherer D."/>
        </authorList>
    </citation>
    <scope>NUCLEOTIDE SEQUENCE [LARGE SCALE GENOMIC DNA]</scope>
</reference>
<dbReference type="Gene3D" id="3.40.50.150">
    <property type="entry name" value="Vaccinia Virus protein VP39"/>
    <property type="match status" value="1"/>
</dbReference>
<dbReference type="Proteomes" id="UP000674143">
    <property type="component" value="Unassembled WGS sequence"/>
</dbReference>
<sequence>MESDSCPHIPITRSGGTFKFSKDVKLHANDFEWDAKVAELTANERILVDDYMRRCVTELSRVGSSTSLEEVPAQPWETHFSASKHHFPLKNYIVHAFPLLRSVLDRRDSPAWILECGCGTGSTLLPIMRECSSSNIHFVGFDISPSALAHFKSHEIAQSYLQRNQLTVFPLAIGTPTALADEDNIEPAVKRQRTNGNATLVVDALSAANESLQNQRFDAILVVFVLSALPTVEKMVAALEQLKRVLKQDGILFFRDYALPDHNFFRFASKTDRGLDSIAFSKGDCTTQVFFHKEFATELFASVGLVEVGDAASKLTYHCNRLVNRKNGKKMDKIFINGAFKLASIS</sequence>
<dbReference type="AlphaFoldDB" id="A0A836HE45"/>
<comment type="caution">
    <text evidence="6">The sequence shown here is derived from an EMBL/GenBank/DDBJ whole genome shotgun (WGS) entry which is preliminary data.</text>
</comment>
<dbReference type="PANTHER" id="PTHR22809:SF14">
    <property type="entry name" value="TRNA N(3)-METHYLCYTIDINE METHYLTRANSFERASE"/>
    <property type="match status" value="1"/>
</dbReference>
<dbReference type="KEGG" id="loi:92361575"/>
<dbReference type="InterPro" id="IPR029063">
    <property type="entry name" value="SAM-dependent_MTases_sf"/>
</dbReference>
<organism evidence="6 7">
    <name type="scientific">Leishmania orientalis</name>
    <dbReference type="NCBI Taxonomy" id="2249476"/>
    <lineage>
        <taxon>Eukaryota</taxon>
        <taxon>Discoba</taxon>
        <taxon>Euglenozoa</taxon>
        <taxon>Kinetoplastea</taxon>
        <taxon>Metakinetoplastina</taxon>
        <taxon>Trypanosomatida</taxon>
        <taxon>Trypanosomatidae</taxon>
        <taxon>Leishmaniinae</taxon>
        <taxon>Leishmania</taxon>
    </lineage>
</organism>
<feature type="domain" description="Methyltransferase type 12" evidence="5">
    <location>
        <begin position="114"/>
        <end position="252"/>
    </location>
</feature>
<evidence type="ECO:0000256" key="1">
    <source>
        <dbReference type="ARBA" id="ARBA00009725"/>
    </source>
</evidence>
<dbReference type="EMBL" id="JAFHLR010000021">
    <property type="protein sequence ID" value="KAG5479703.1"/>
    <property type="molecule type" value="Genomic_DNA"/>
</dbReference>
<keyword evidence="3 4" id="KW-0808">Transferase</keyword>
<reference evidence="7" key="1">
    <citation type="journal article" date="2021" name="Microbiol. Resour. Announc.">
        <title>LGAAP: Leishmaniinae Genome Assembly and Annotation Pipeline.</title>
        <authorList>
            <person name="Almutairi H."/>
            <person name="Urbaniak M.D."/>
            <person name="Bates M.D."/>
            <person name="Jariyapan N."/>
            <person name="Kwakye-Nuako G."/>
            <person name="Thomaz-Soccol V."/>
            <person name="Al-Salem W.S."/>
            <person name="Dillon R.J."/>
            <person name="Bates P.A."/>
            <person name="Gatherer D."/>
        </authorList>
    </citation>
    <scope>NUCLEOTIDE SEQUENCE [LARGE SCALE GENOMIC DNA]</scope>
</reference>
<protein>
    <recommendedName>
        <fullName evidence="4">tRNA N(3)-methylcytidine methyltransferase</fullName>
        <ecNumber evidence="4">2.1.1.-</ecNumber>
    </recommendedName>
</protein>
<evidence type="ECO:0000256" key="2">
    <source>
        <dbReference type="ARBA" id="ARBA00022603"/>
    </source>
</evidence>
<comment type="similarity">
    <text evidence="1 4">Belongs to the methyltransferase superfamily. METL family.</text>
</comment>
<gene>
    <name evidence="6" type="ORF">LSCM4_05709</name>
</gene>
<evidence type="ECO:0000259" key="5">
    <source>
        <dbReference type="Pfam" id="PF08242"/>
    </source>
</evidence>
<evidence type="ECO:0000256" key="3">
    <source>
        <dbReference type="ARBA" id="ARBA00022679"/>
    </source>
</evidence>
<dbReference type="GeneID" id="92361575"/>
<dbReference type="GO" id="GO:0008757">
    <property type="term" value="F:S-adenosylmethionine-dependent methyltransferase activity"/>
    <property type="evidence" value="ECO:0007669"/>
    <property type="project" value="UniProtKB-ARBA"/>
</dbReference>
<comment type="function">
    <text evidence="4">S-adenosyl-L-methionine-dependent methyltransferase.</text>
</comment>
<keyword evidence="2 4" id="KW-0489">Methyltransferase</keyword>
<accession>A0A836HE45</accession>
<proteinExistence type="inferred from homology"/>
<dbReference type="InterPro" id="IPR026113">
    <property type="entry name" value="METTL2/6/8-like"/>
</dbReference>
<evidence type="ECO:0000256" key="4">
    <source>
        <dbReference type="PIRNR" id="PIRNR037755"/>
    </source>
</evidence>
<name>A0A836HE45_9TRYP</name>
<dbReference type="CDD" id="cd02440">
    <property type="entry name" value="AdoMet_MTases"/>
    <property type="match status" value="1"/>
</dbReference>
<dbReference type="Pfam" id="PF08242">
    <property type="entry name" value="Methyltransf_12"/>
    <property type="match status" value="1"/>
</dbReference>
<dbReference type="RefSeq" id="XP_067063414.1">
    <property type="nucleotide sequence ID" value="XM_067207641.1"/>
</dbReference>
<dbReference type="PIRSF" id="PIRSF037755">
    <property type="entry name" value="Mettl2_prd"/>
    <property type="match status" value="1"/>
</dbReference>
<evidence type="ECO:0000313" key="7">
    <source>
        <dbReference type="Proteomes" id="UP000674143"/>
    </source>
</evidence>
<dbReference type="GO" id="GO:0032259">
    <property type="term" value="P:methylation"/>
    <property type="evidence" value="ECO:0007669"/>
    <property type="project" value="UniProtKB-KW"/>
</dbReference>
<dbReference type="GO" id="GO:0008173">
    <property type="term" value="F:RNA methyltransferase activity"/>
    <property type="evidence" value="ECO:0007669"/>
    <property type="project" value="UniProtKB-ARBA"/>
</dbReference>